<feature type="compositionally biased region" description="Basic and acidic residues" evidence="7">
    <location>
        <begin position="230"/>
        <end position="250"/>
    </location>
</feature>
<keyword evidence="10" id="KW-0966">Cell projection</keyword>
<dbReference type="EC" id="3.-.-.-" evidence="10"/>
<evidence type="ECO:0000256" key="4">
    <source>
        <dbReference type="ARBA" id="ARBA00022500"/>
    </source>
</evidence>
<dbReference type="GO" id="GO:0003774">
    <property type="term" value="F:cytoskeletal motor activity"/>
    <property type="evidence" value="ECO:0007669"/>
    <property type="project" value="InterPro"/>
</dbReference>
<feature type="domain" description="CheC-like protein" evidence="9">
    <location>
        <begin position="34"/>
        <end position="70"/>
    </location>
</feature>
<dbReference type="GO" id="GO:0006935">
    <property type="term" value="P:chemotaxis"/>
    <property type="evidence" value="ECO:0007669"/>
    <property type="project" value="UniProtKB-KW"/>
</dbReference>
<feature type="domain" description="CheC-like protein" evidence="9">
    <location>
        <begin position="130"/>
        <end position="164"/>
    </location>
</feature>
<dbReference type="SUPFAM" id="SSF101801">
    <property type="entry name" value="Surface presentation of antigens (SPOA)"/>
    <property type="match status" value="1"/>
</dbReference>
<name>A0A0H5SW58_HERHM</name>
<proteinExistence type="inferred from homology"/>
<dbReference type="OrthoDB" id="9773459at2"/>
<dbReference type="GO" id="GO:0009425">
    <property type="term" value="C:bacterial-type flagellum basal body"/>
    <property type="evidence" value="ECO:0007669"/>
    <property type="project" value="InterPro"/>
</dbReference>
<dbReference type="GO" id="GO:0071973">
    <property type="term" value="P:bacterial-type flagellum-dependent cell motility"/>
    <property type="evidence" value="ECO:0007669"/>
    <property type="project" value="InterPro"/>
</dbReference>
<dbReference type="Pfam" id="PF04509">
    <property type="entry name" value="CheC"/>
    <property type="match status" value="2"/>
</dbReference>
<keyword evidence="3" id="KW-1003">Cell membrane</keyword>
<sequence length="379" mass="41701">MDGMLSQEEINALLNGLGDDFQETKETEQLTDAEKDAIGEISNISMGTAATTLFTLVNQKVTITTPVVEYATWQDIVNSYDRPCVFIQIYYDDGLDGNNILILKEKDVKIITDLMMGGDGTNIDGEISELHLSAISEAMNQMMGSAATSISSMLEKRVSISPPSAAIVDMGEAVSGENIADFLKGSFVKVSFHMVIGDLVDSILMQLYPFDFARNLYQEFINAHSMQPDKSVETREKKSESTPKDDERGLKMQQASISTGFMPNQMPYMQQPVQDINVQPAQFAPFSPTAPQTVPPENIDLLMDVPLEVTVELGRTSKSIREILDFAPGTIIELNRLAGEPIDVLVNGKFVAKGEVVVMEEAFGIRVTEIIKQGQKILQ</sequence>
<dbReference type="InterPro" id="IPR001172">
    <property type="entry name" value="FliN_T3SS_HrcQb"/>
</dbReference>
<feature type="domain" description="Flagellar motor switch protein FliN-like C-terminal" evidence="8">
    <location>
        <begin position="301"/>
        <end position="371"/>
    </location>
</feature>
<dbReference type="InterPro" id="IPR028976">
    <property type="entry name" value="CheC-like_sf"/>
</dbReference>
<dbReference type="InterPro" id="IPR007597">
    <property type="entry name" value="CheC"/>
</dbReference>
<dbReference type="Pfam" id="PF01052">
    <property type="entry name" value="FliMN_C"/>
    <property type="match status" value="1"/>
</dbReference>
<dbReference type="SUPFAM" id="SSF103039">
    <property type="entry name" value="CheC-like"/>
    <property type="match status" value="1"/>
</dbReference>
<keyword evidence="5" id="KW-0283">Flagellar rotation</keyword>
<dbReference type="PRINTS" id="PR00956">
    <property type="entry name" value="FLGMOTORFLIN"/>
</dbReference>
<dbReference type="GO" id="GO:0005886">
    <property type="term" value="C:plasma membrane"/>
    <property type="evidence" value="ECO:0007669"/>
    <property type="project" value="UniProtKB-SubCell"/>
</dbReference>
<evidence type="ECO:0000313" key="11">
    <source>
        <dbReference type="Proteomes" id="UP000236497"/>
    </source>
</evidence>
<dbReference type="RefSeq" id="WP_103202653.1">
    <property type="nucleotide sequence ID" value="NZ_CVTD020000015.1"/>
</dbReference>
<keyword evidence="11" id="KW-1185">Reference proteome</keyword>
<dbReference type="InterPro" id="IPR001543">
    <property type="entry name" value="FliN-like_C"/>
</dbReference>
<dbReference type="NCBIfam" id="TIGR02480">
    <property type="entry name" value="fliN"/>
    <property type="match status" value="1"/>
</dbReference>
<evidence type="ECO:0000256" key="6">
    <source>
        <dbReference type="ARBA" id="ARBA00023136"/>
    </source>
</evidence>
<keyword evidence="4" id="KW-0145">Chemotaxis</keyword>
<evidence type="ECO:0000256" key="1">
    <source>
        <dbReference type="ARBA" id="ARBA00004413"/>
    </source>
</evidence>
<dbReference type="NCBIfam" id="NF005995">
    <property type="entry name" value="PRK08119.1"/>
    <property type="match status" value="1"/>
</dbReference>
<evidence type="ECO:0000256" key="3">
    <source>
        <dbReference type="ARBA" id="ARBA00022475"/>
    </source>
</evidence>
<comment type="similarity">
    <text evidence="2">Belongs to the FliN/MopA/SpaO family.</text>
</comment>
<organism evidence="10 11">
    <name type="scientific">Herbinix hemicellulosilytica</name>
    <dbReference type="NCBI Taxonomy" id="1564487"/>
    <lineage>
        <taxon>Bacteria</taxon>
        <taxon>Bacillati</taxon>
        <taxon>Bacillota</taxon>
        <taxon>Clostridia</taxon>
        <taxon>Lachnospirales</taxon>
        <taxon>Lachnospiraceae</taxon>
        <taxon>Herbinix</taxon>
    </lineage>
</organism>
<dbReference type="PANTHER" id="PTHR43484:SF1">
    <property type="entry name" value="FLAGELLAR MOTOR SWITCH PROTEIN FLIN"/>
    <property type="match status" value="1"/>
</dbReference>
<dbReference type="InterPro" id="IPR012826">
    <property type="entry name" value="FliN"/>
</dbReference>
<evidence type="ECO:0000256" key="2">
    <source>
        <dbReference type="ARBA" id="ARBA00009226"/>
    </source>
</evidence>
<evidence type="ECO:0000256" key="5">
    <source>
        <dbReference type="ARBA" id="ARBA00022779"/>
    </source>
</evidence>
<evidence type="ECO:0000256" key="7">
    <source>
        <dbReference type="SAM" id="MobiDB-lite"/>
    </source>
</evidence>
<dbReference type="PANTHER" id="PTHR43484">
    <property type="match status" value="1"/>
</dbReference>
<keyword evidence="10" id="KW-0282">Flagellum</keyword>
<dbReference type="InterPro" id="IPR036429">
    <property type="entry name" value="SpoA-like_sf"/>
</dbReference>
<keyword evidence="6" id="KW-0472">Membrane</keyword>
<evidence type="ECO:0000313" key="10">
    <source>
        <dbReference type="EMBL" id="CRZ34553.1"/>
    </source>
</evidence>
<gene>
    <name evidence="10" type="primary">fliY</name>
    <name evidence="10" type="ORF">HHT355_1352</name>
</gene>
<dbReference type="CDD" id="cd17907">
    <property type="entry name" value="FliY_FliN-Y"/>
    <property type="match status" value="1"/>
</dbReference>
<keyword evidence="10" id="KW-0378">Hydrolase</keyword>
<protein>
    <submittedName>
        <fullName evidence="10">Flagellar motor switch phosphatase FliY</fullName>
        <ecNumber evidence="10">3.-.-.-</ecNumber>
    </submittedName>
</protein>
<dbReference type="GO" id="GO:0016787">
    <property type="term" value="F:hydrolase activity"/>
    <property type="evidence" value="ECO:0007669"/>
    <property type="project" value="UniProtKB-KW"/>
</dbReference>
<dbReference type="Gene3D" id="3.40.1550.10">
    <property type="entry name" value="CheC-like"/>
    <property type="match status" value="1"/>
</dbReference>
<dbReference type="Gene3D" id="2.30.330.10">
    <property type="entry name" value="SpoA-like"/>
    <property type="match status" value="1"/>
</dbReference>
<feature type="region of interest" description="Disordered" evidence="7">
    <location>
        <begin position="227"/>
        <end position="251"/>
    </location>
</feature>
<comment type="subcellular location">
    <subcellularLocation>
        <location evidence="1">Cell membrane</location>
        <topology evidence="1">Peripheral membrane protein</topology>
        <orientation evidence="1">Cytoplasmic side</orientation>
    </subcellularLocation>
</comment>
<dbReference type="AlphaFoldDB" id="A0A0H5SW58"/>
<dbReference type="InterPro" id="IPR051469">
    <property type="entry name" value="FliN/MopA/SpaO"/>
</dbReference>
<dbReference type="Proteomes" id="UP000236497">
    <property type="component" value="Unassembled WGS sequence"/>
</dbReference>
<accession>A0A0H5SW58</accession>
<evidence type="ECO:0000259" key="8">
    <source>
        <dbReference type="Pfam" id="PF01052"/>
    </source>
</evidence>
<keyword evidence="10" id="KW-0969">Cilium</keyword>
<evidence type="ECO:0000259" key="9">
    <source>
        <dbReference type="Pfam" id="PF04509"/>
    </source>
</evidence>
<dbReference type="EMBL" id="CVTD020000015">
    <property type="protein sequence ID" value="CRZ34553.1"/>
    <property type="molecule type" value="Genomic_DNA"/>
</dbReference>
<reference evidence="10 11" key="1">
    <citation type="submission" date="2015-06" db="EMBL/GenBank/DDBJ databases">
        <authorList>
            <person name="Wibberg Daniel"/>
        </authorList>
    </citation>
    <scope>NUCLEOTIDE SEQUENCE [LARGE SCALE GENOMIC DNA]</scope>
    <source>
        <strain evidence="10 11">T3/55T</strain>
    </source>
</reference>